<gene>
    <name evidence="2" type="ORF">HEB94_008670</name>
</gene>
<keyword evidence="3" id="KW-1185">Reference proteome</keyword>
<feature type="compositionally biased region" description="Basic and acidic residues" evidence="1">
    <location>
        <begin position="18"/>
        <end position="32"/>
    </location>
</feature>
<dbReference type="RefSeq" id="WP_192754976.1">
    <property type="nucleotide sequence ID" value="NZ_BAABJL010000176.1"/>
</dbReference>
<evidence type="ECO:0000256" key="1">
    <source>
        <dbReference type="SAM" id="MobiDB-lite"/>
    </source>
</evidence>
<dbReference type="InterPro" id="IPR036894">
    <property type="entry name" value="YbaB-like_sf"/>
</dbReference>
<sequence>MTDPWRAPGDVVGRVREELAQARRATDGDARQRGPQGPDRPEPPAATGHALDGRVQVTVTAGRVSDVTLDPRALRAPSEDLAAAIREAVNAAIEAHNAQAVAGVPDVPPLPDLTRMLDEVSDASRRAMEEAGEGMRDALAAVQRVSELHRRRPPGWAG</sequence>
<proteinExistence type="predicted"/>
<dbReference type="EMBL" id="JADBEM010000001">
    <property type="protein sequence ID" value="MBE1611822.1"/>
    <property type="molecule type" value="Genomic_DNA"/>
</dbReference>
<evidence type="ECO:0000313" key="2">
    <source>
        <dbReference type="EMBL" id="MBE1611822.1"/>
    </source>
</evidence>
<dbReference type="GO" id="GO:0003677">
    <property type="term" value="F:DNA binding"/>
    <property type="evidence" value="ECO:0007669"/>
    <property type="project" value="InterPro"/>
</dbReference>
<dbReference type="InterPro" id="IPR004401">
    <property type="entry name" value="YbaB/EbfC"/>
</dbReference>
<name>A0A927RCZ9_9ACTN</name>
<dbReference type="Proteomes" id="UP000638648">
    <property type="component" value="Unassembled WGS sequence"/>
</dbReference>
<dbReference type="SUPFAM" id="SSF82607">
    <property type="entry name" value="YbaB-like"/>
    <property type="match status" value="1"/>
</dbReference>
<dbReference type="AlphaFoldDB" id="A0A927RCZ9"/>
<reference evidence="2" key="1">
    <citation type="submission" date="2020-10" db="EMBL/GenBank/DDBJ databases">
        <title>Sequencing the genomes of 1000 actinobacteria strains.</title>
        <authorList>
            <person name="Klenk H.-P."/>
        </authorList>
    </citation>
    <scope>NUCLEOTIDE SEQUENCE</scope>
    <source>
        <strain evidence="2">DSM 45354</strain>
    </source>
</reference>
<organism evidence="2 3">
    <name type="scientific">Actinopolymorpha pittospori</name>
    <dbReference type="NCBI Taxonomy" id="648752"/>
    <lineage>
        <taxon>Bacteria</taxon>
        <taxon>Bacillati</taxon>
        <taxon>Actinomycetota</taxon>
        <taxon>Actinomycetes</taxon>
        <taxon>Propionibacteriales</taxon>
        <taxon>Actinopolymorphaceae</taxon>
        <taxon>Actinopolymorpha</taxon>
    </lineage>
</organism>
<evidence type="ECO:0008006" key="4">
    <source>
        <dbReference type="Google" id="ProtNLM"/>
    </source>
</evidence>
<protein>
    <recommendedName>
        <fullName evidence="4">YbaB/EbfC DNA-binding family protein</fullName>
    </recommendedName>
</protein>
<dbReference type="Pfam" id="PF02575">
    <property type="entry name" value="YbaB_DNA_bd"/>
    <property type="match status" value="1"/>
</dbReference>
<accession>A0A927RCZ9</accession>
<feature type="region of interest" description="Disordered" evidence="1">
    <location>
        <begin position="18"/>
        <end position="54"/>
    </location>
</feature>
<comment type="caution">
    <text evidence="2">The sequence shown here is derived from an EMBL/GenBank/DDBJ whole genome shotgun (WGS) entry which is preliminary data.</text>
</comment>
<dbReference type="Gene3D" id="3.30.1310.10">
    <property type="entry name" value="Nucleoid-associated protein YbaB-like domain"/>
    <property type="match status" value="1"/>
</dbReference>
<evidence type="ECO:0000313" key="3">
    <source>
        <dbReference type="Proteomes" id="UP000638648"/>
    </source>
</evidence>